<dbReference type="Gene3D" id="1.10.1200.10">
    <property type="entry name" value="ACP-like"/>
    <property type="match status" value="1"/>
</dbReference>
<organism evidence="1 2">
    <name type="scientific">Clostridium sporogenes</name>
    <dbReference type="NCBI Taxonomy" id="1509"/>
    <lineage>
        <taxon>Bacteria</taxon>
        <taxon>Bacillati</taxon>
        <taxon>Bacillota</taxon>
        <taxon>Clostridia</taxon>
        <taxon>Eubacteriales</taxon>
        <taxon>Clostridiaceae</taxon>
        <taxon>Clostridium</taxon>
    </lineage>
</organism>
<sequence>MIEIKEVLKEIFKNRFQIDFDKMDEIAMNKQLLGLEIGMSPNDLVYLLFDIEKEFKINVPKEEIAKGNFCTFNNIFKIISNEI</sequence>
<dbReference type="RefSeq" id="WP_072586852.1">
    <property type="nucleotide sequence ID" value="NZ_CP013243.1"/>
</dbReference>
<accession>A0A1L3NHH8</accession>
<reference evidence="1 2" key="1">
    <citation type="submission" date="2015-11" db="EMBL/GenBank/DDBJ databases">
        <authorList>
            <person name="Hill K.K."/>
            <person name="Shirey T.B."/>
            <person name="Raphael B."/>
            <person name="Daligault H.E."/>
            <person name="Davenport K.W."/>
            <person name="Bruce D.C."/>
            <person name="Foley B.T."/>
            <person name="Johnson S.L."/>
        </authorList>
    </citation>
    <scope>NUCLEOTIDE SEQUENCE [LARGE SCALE GENOMIC DNA]</scope>
    <source>
        <strain evidence="1 2">CDC_1632</strain>
    </source>
</reference>
<dbReference type="NCBIfam" id="TIGR04069">
    <property type="entry name" value="ocin_ACP_rel"/>
    <property type="match status" value="1"/>
</dbReference>
<protein>
    <recommendedName>
        <fullName evidence="3">Carrier domain-containing protein</fullName>
    </recommendedName>
</protein>
<dbReference type="AlphaFoldDB" id="A0A1L3NHH8"/>
<dbReference type="Proteomes" id="UP000182204">
    <property type="component" value="Chromosome"/>
</dbReference>
<evidence type="ECO:0000313" key="1">
    <source>
        <dbReference type="EMBL" id="APH15577.1"/>
    </source>
</evidence>
<evidence type="ECO:0008006" key="3">
    <source>
        <dbReference type="Google" id="ProtNLM"/>
    </source>
</evidence>
<dbReference type="SUPFAM" id="SSF47336">
    <property type="entry name" value="ACP-like"/>
    <property type="match status" value="1"/>
</dbReference>
<gene>
    <name evidence="1" type="ORF">NPD5_3609</name>
</gene>
<proteinExistence type="predicted"/>
<dbReference type="eggNOG" id="ENOG5034108">
    <property type="taxonomic scope" value="Bacteria"/>
</dbReference>
<dbReference type="InterPro" id="IPR036736">
    <property type="entry name" value="ACP-like_sf"/>
</dbReference>
<name>A0A1L3NHH8_CLOSG</name>
<dbReference type="InterPro" id="IPR023972">
    <property type="entry name" value="CHP04069_acyl_carrier-rel"/>
</dbReference>
<dbReference type="EMBL" id="CP013243">
    <property type="protein sequence ID" value="APH15577.1"/>
    <property type="molecule type" value="Genomic_DNA"/>
</dbReference>
<evidence type="ECO:0000313" key="2">
    <source>
        <dbReference type="Proteomes" id="UP000182204"/>
    </source>
</evidence>